<dbReference type="Proteomes" id="UP000828236">
    <property type="component" value="Unassembled WGS sequence"/>
</dbReference>
<feature type="repeat" description="WD" evidence="4">
    <location>
        <begin position="110"/>
        <end position="142"/>
    </location>
</feature>
<keyword evidence="1 4" id="KW-0853">WD repeat</keyword>
<reference evidence="6" key="4">
    <citation type="journal article" date="2022" name="Res Sq">
        <title>Comparative Genomics Reveals Insights into the Divergent Evolution of Astigmatic Mites and Household Pest Adaptations.</title>
        <authorList>
            <person name="Xiong Q."/>
            <person name="Wan A.T.-Y."/>
            <person name="Liu X.-Y."/>
            <person name="Fung C.S.-H."/>
            <person name="Xiao X."/>
            <person name="Malainual N."/>
            <person name="Hou J."/>
            <person name="Wang L."/>
            <person name="Wang M."/>
            <person name="Yang K."/>
            <person name="Cui Y."/>
            <person name="Leung E."/>
            <person name="Nong W."/>
            <person name="Shin S.-K."/>
            <person name="Au S."/>
            <person name="Jeong K.Y."/>
            <person name="Chew F.T."/>
            <person name="Hui J."/>
            <person name="Leung T.F."/>
            <person name="Tungtrongchitr A."/>
            <person name="Zhong N."/>
            <person name="Liu Z."/>
            <person name="Tsui S."/>
        </authorList>
    </citation>
    <scope>NUCLEOTIDE SEQUENCE</scope>
    <source>
        <strain evidence="6">Derf</strain>
        <tissue evidence="6">Whole organism</tissue>
    </source>
</reference>
<feature type="repeat" description="WD" evidence="4">
    <location>
        <begin position="221"/>
        <end position="262"/>
    </location>
</feature>
<dbReference type="CDD" id="cd00200">
    <property type="entry name" value="WD40"/>
    <property type="match status" value="1"/>
</dbReference>
<dbReference type="Gene3D" id="2.130.10.10">
    <property type="entry name" value="YVTN repeat-like/Quinoprotein amine dehydrogenase"/>
    <property type="match status" value="1"/>
</dbReference>
<feature type="repeat" description="WD" evidence="4">
    <location>
        <begin position="12"/>
        <end position="44"/>
    </location>
</feature>
<dbReference type="InterPro" id="IPR015943">
    <property type="entry name" value="WD40/YVTN_repeat-like_dom_sf"/>
</dbReference>
<sequence>MDNYEIKLENTLSGHIERVWCVRWHPNGRWLASCGADRTIKIWSKEGDEWKCLSTLTDGHQRTIRFIAWSHDGRFLASASFDGTTCIWHQKANENNDEPTTMDWTVMVSLEGHENEVKCVAWSPNNTFLATCSRDKSVWIWEKIEVGCESDDCGGGGGGDINDRPDEEAFFECSSVQTEHSQDVKCVVWHPKLNILSSSSFDNQINLYCQNDDDWQCYTQLNQHESTVWSIAFNPEGTRIVSVSADESIKIWQPKNYNQLIDETKLSGKRYAELTVKWTIIASLSGYHHWPIYDVDWSSIENLILTAGADNSIRIFKQFQNDQDDPYSSVRYRQILYESEAHEQDINSIHWNPVPISNSQLLLASGSDDGFVRLWSFEQRKQHS</sequence>
<organism evidence="6 7">
    <name type="scientific">Dermatophagoides farinae</name>
    <name type="common">American house dust mite</name>
    <dbReference type="NCBI Taxonomy" id="6954"/>
    <lineage>
        <taxon>Eukaryota</taxon>
        <taxon>Metazoa</taxon>
        <taxon>Ecdysozoa</taxon>
        <taxon>Arthropoda</taxon>
        <taxon>Chelicerata</taxon>
        <taxon>Arachnida</taxon>
        <taxon>Acari</taxon>
        <taxon>Acariformes</taxon>
        <taxon>Sarcoptiformes</taxon>
        <taxon>Astigmata</taxon>
        <taxon>Psoroptidia</taxon>
        <taxon>Analgoidea</taxon>
        <taxon>Pyroglyphidae</taxon>
        <taxon>Dermatophagoidinae</taxon>
        <taxon>Dermatophagoides</taxon>
    </lineage>
</organism>
<dbReference type="EMBL" id="ASGP02000002">
    <property type="protein sequence ID" value="KAH9521462.1"/>
    <property type="molecule type" value="Genomic_DNA"/>
</dbReference>
<protein>
    <recommendedName>
        <fullName evidence="3">Probable cytosolic iron-sulfur protein assembly protein Ciao1</fullName>
    </recommendedName>
</protein>
<keyword evidence="2" id="KW-0677">Repeat</keyword>
<dbReference type="PANTHER" id="PTHR19920">
    <property type="entry name" value="WD40 PROTEIN CIAO1"/>
    <property type="match status" value="1"/>
</dbReference>
<comment type="similarity">
    <text evidence="3">Belongs to the WD repeat CIA1 family.</text>
</comment>
<dbReference type="EMBL" id="SDOV01000009">
    <property type="protein sequence ID" value="KAH7637430.1"/>
    <property type="molecule type" value="Genomic_DNA"/>
</dbReference>
<dbReference type="InterPro" id="IPR036322">
    <property type="entry name" value="WD40_repeat_dom_sf"/>
</dbReference>
<reference evidence="6" key="1">
    <citation type="submission" date="2013-05" db="EMBL/GenBank/DDBJ databases">
        <authorList>
            <person name="Yim A.K.Y."/>
            <person name="Chan T.F."/>
            <person name="Ji K.M."/>
            <person name="Liu X.Y."/>
            <person name="Zhou J.W."/>
            <person name="Li R.Q."/>
            <person name="Yang K.Y."/>
            <person name="Li J."/>
            <person name="Li M."/>
            <person name="Law P.T.W."/>
            <person name="Wu Y.L."/>
            <person name="Cai Z.L."/>
            <person name="Qin H."/>
            <person name="Bao Y."/>
            <person name="Leung R.K.K."/>
            <person name="Ng P.K.S."/>
            <person name="Zou J."/>
            <person name="Zhong X.J."/>
            <person name="Ran P.X."/>
            <person name="Zhong N.S."/>
            <person name="Liu Z.G."/>
            <person name="Tsui S.K.W."/>
        </authorList>
    </citation>
    <scope>NUCLEOTIDE SEQUENCE</scope>
    <source>
        <strain evidence="6">Derf</strain>
        <tissue evidence="6">Whole organism</tissue>
    </source>
</reference>
<dbReference type="InterPro" id="IPR028608">
    <property type="entry name" value="CIAO1/Cia1"/>
</dbReference>
<keyword evidence="7" id="KW-1185">Reference proteome</keyword>
<proteinExistence type="inferred from homology"/>
<evidence type="ECO:0000313" key="5">
    <source>
        <dbReference type="EMBL" id="KAH7637430.1"/>
    </source>
</evidence>
<name>A0A922I4N3_DERFA</name>
<dbReference type="AlphaFoldDB" id="A0A922I4N3"/>
<accession>A0A922I4N3</accession>
<evidence type="ECO:0000256" key="4">
    <source>
        <dbReference type="PROSITE-ProRule" id="PRU00221"/>
    </source>
</evidence>
<dbReference type="PROSITE" id="PS50294">
    <property type="entry name" value="WD_REPEATS_REGION"/>
    <property type="match status" value="5"/>
</dbReference>
<feature type="repeat" description="WD" evidence="4">
    <location>
        <begin position="57"/>
        <end position="98"/>
    </location>
</feature>
<dbReference type="InterPro" id="IPR001680">
    <property type="entry name" value="WD40_rpt"/>
</dbReference>
<reference evidence="5" key="3">
    <citation type="journal article" date="2021" name="World Allergy Organ. J.">
        <title>Chromosome-level assembly of Dermatophagoides farinae genome and transcriptome reveals two novel allergens Der f 37 and Der f 39.</title>
        <authorList>
            <person name="Chen J."/>
            <person name="Cai Z."/>
            <person name="Fan D."/>
            <person name="Hu J."/>
            <person name="Hou Y."/>
            <person name="He Y."/>
            <person name="Zhang Z."/>
            <person name="Zhao Z."/>
            <person name="Gao P."/>
            <person name="Hu W."/>
            <person name="Sun J."/>
            <person name="Li J."/>
            <person name="Ji K."/>
        </authorList>
    </citation>
    <scope>NUCLEOTIDE SEQUENCE</scope>
    <source>
        <strain evidence="5">JKM2019</strain>
    </source>
</reference>
<dbReference type="HAMAP" id="MF_03037">
    <property type="entry name" value="ciao1"/>
    <property type="match status" value="1"/>
</dbReference>
<evidence type="ECO:0000256" key="1">
    <source>
        <dbReference type="ARBA" id="ARBA00022574"/>
    </source>
</evidence>
<dbReference type="Pfam" id="PF00400">
    <property type="entry name" value="WD40"/>
    <property type="match status" value="7"/>
</dbReference>
<dbReference type="SUPFAM" id="SSF50978">
    <property type="entry name" value="WD40 repeat-like"/>
    <property type="match status" value="1"/>
</dbReference>
<dbReference type="GO" id="GO:0097361">
    <property type="term" value="C:cytosolic [4Fe-4S] assembly targeting complex"/>
    <property type="evidence" value="ECO:0007669"/>
    <property type="project" value="InterPro"/>
</dbReference>
<reference evidence="5" key="2">
    <citation type="submission" date="2020-06" db="EMBL/GenBank/DDBJ databases">
        <authorList>
            <person name="Ji K."/>
            <person name="Li J."/>
        </authorList>
    </citation>
    <scope>NUCLEOTIDE SEQUENCE</scope>
    <source>
        <strain evidence="5">JKM2019</strain>
        <tissue evidence="5">Whole body</tissue>
    </source>
</reference>
<comment type="function">
    <text evidence="3">Essential component of the cytosolic iron-sulfur (Fe/S) protein assembly machinery. Required for the maturation of extramitochondrial Fe/S proteins.</text>
</comment>
<dbReference type="InterPro" id="IPR020472">
    <property type="entry name" value="WD40_PAC1"/>
</dbReference>
<evidence type="ECO:0000313" key="6">
    <source>
        <dbReference type="EMBL" id="KAH9521462.1"/>
    </source>
</evidence>
<dbReference type="Proteomes" id="UP000790347">
    <property type="component" value="Unassembled WGS sequence"/>
</dbReference>
<evidence type="ECO:0000256" key="2">
    <source>
        <dbReference type="ARBA" id="ARBA00022737"/>
    </source>
</evidence>
<dbReference type="GO" id="GO:0016226">
    <property type="term" value="P:iron-sulfur cluster assembly"/>
    <property type="evidence" value="ECO:0007669"/>
    <property type="project" value="UniProtKB-UniRule"/>
</dbReference>
<dbReference type="SMART" id="SM00320">
    <property type="entry name" value="WD40"/>
    <property type="match status" value="7"/>
</dbReference>
<evidence type="ECO:0000313" key="7">
    <source>
        <dbReference type="Proteomes" id="UP000790347"/>
    </source>
</evidence>
<gene>
    <name evidence="6" type="primary">CIAO1</name>
    <name evidence="3" type="synonym">Ciao1</name>
    <name evidence="6" type="ORF">DERF_005120</name>
    <name evidence="5" type="ORF">HUG17_7636</name>
</gene>
<comment type="caution">
    <text evidence="6">The sequence shown here is derived from an EMBL/GenBank/DDBJ whole genome shotgun (WGS) entry which is preliminary data.</text>
</comment>
<feature type="repeat" description="WD" evidence="4">
    <location>
        <begin position="339"/>
        <end position="384"/>
    </location>
</feature>
<evidence type="ECO:0000256" key="3">
    <source>
        <dbReference type="HAMAP-Rule" id="MF_03037"/>
    </source>
</evidence>
<dbReference type="PRINTS" id="PR00320">
    <property type="entry name" value="GPROTEINBRPT"/>
</dbReference>
<dbReference type="OrthoDB" id="284782at2759"/>
<dbReference type="PANTHER" id="PTHR19920:SF0">
    <property type="entry name" value="CYTOSOLIC IRON-SULFUR PROTEIN ASSEMBLY PROTEIN CIAO1-RELATED"/>
    <property type="match status" value="1"/>
</dbReference>
<dbReference type="PROSITE" id="PS50082">
    <property type="entry name" value="WD_REPEATS_2"/>
    <property type="match status" value="5"/>
</dbReference>